<proteinExistence type="predicted"/>
<accession>A0A0C9YMS0</accession>
<gene>
    <name evidence="1" type="ORF">PISMIDRAFT_25774</name>
</gene>
<evidence type="ECO:0000313" key="2">
    <source>
        <dbReference type="Proteomes" id="UP000054018"/>
    </source>
</evidence>
<dbReference type="HOGENOM" id="CLU_1897022_0_0_1"/>
<name>A0A0C9YMS0_9AGAM</name>
<dbReference type="EMBL" id="KN834200">
    <property type="protein sequence ID" value="KIK11512.1"/>
    <property type="molecule type" value="Genomic_DNA"/>
</dbReference>
<keyword evidence="2" id="KW-1185">Reference proteome</keyword>
<reference evidence="2" key="2">
    <citation type="submission" date="2015-01" db="EMBL/GenBank/DDBJ databases">
        <title>Evolutionary Origins and Diversification of the Mycorrhizal Mutualists.</title>
        <authorList>
            <consortium name="DOE Joint Genome Institute"/>
            <consortium name="Mycorrhizal Genomics Consortium"/>
            <person name="Kohler A."/>
            <person name="Kuo A."/>
            <person name="Nagy L.G."/>
            <person name="Floudas D."/>
            <person name="Copeland A."/>
            <person name="Barry K.W."/>
            <person name="Cichocki N."/>
            <person name="Veneault-Fourrey C."/>
            <person name="LaButti K."/>
            <person name="Lindquist E.A."/>
            <person name="Lipzen A."/>
            <person name="Lundell T."/>
            <person name="Morin E."/>
            <person name="Murat C."/>
            <person name="Riley R."/>
            <person name="Ohm R."/>
            <person name="Sun H."/>
            <person name="Tunlid A."/>
            <person name="Henrissat B."/>
            <person name="Grigoriev I.V."/>
            <person name="Hibbett D.S."/>
            <person name="Martin F."/>
        </authorList>
    </citation>
    <scope>NUCLEOTIDE SEQUENCE [LARGE SCALE GENOMIC DNA]</scope>
    <source>
        <strain evidence="2">441</strain>
    </source>
</reference>
<evidence type="ECO:0000313" key="1">
    <source>
        <dbReference type="EMBL" id="KIK11512.1"/>
    </source>
</evidence>
<organism evidence="1 2">
    <name type="scientific">Pisolithus microcarpus 441</name>
    <dbReference type="NCBI Taxonomy" id="765257"/>
    <lineage>
        <taxon>Eukaryota</taxon>
        <taxon>Fungi</taxon>
        <taxon>Dikarya</taxon>
        <taxon>Basidiomycota</taxon>
        <taxon>Agaricomycotina</taxon>
        <taxon>Agaricomycetes</taxon>
        <taxon>Agaricomycetidae</taxon>
        <taxon>Boletales</taxon>
        <taxon>Sclerodermatineae</taxon>
        <taxon>Pisolithaceae</taxon>
        <taxon>Pisolithus</taxon>
    </lineage>
</organism>
<reference evidence="1 2" key="1">
    <citation type="submission" date="2014-04" db="EMBL/GenBank/DDBJ databases">
        <authorList>
            <consortium name="DOE Joint Genome Institute"/>
            <person name="Kuo A."/>
            <person name="Kohler A."/>
            <person name="Costa M.D."/>
            <person name="Nagy L.G."/>
            <person name="Floudas D."/>
            <person name="Copeland A."/>
            <person name="Barry K.W."/>
            <person name="Cichocki N."/>
            <person name="Veneault-Fourrey C."/>
            <person name="LaButti K."/>
            <person name="Lindquist E.A."/>
            <person name="Lipzen A."/>
            <person name="Lundell T."/>
            <person name="Morin E."/>
            <person name="Murat C."/>
            <person name="Sun H."/>
            <person name="Tunlid A."/>
            <person name="Henrissat B."/>
            <person name="Grigoriev I.V."/>
            <person name="Hibbett D.S."/>
            <person name="Martin F."/>
            <person name="Nordberg H.P."/>
            <person name="Cantor M.N."/>
            <person name="Hua S.X."/>
        </authorList>
    </citation>
    <scope>NUCLEOTIDE SEQUENCE [LARGE SCALE GENOMIC DNA]</scope>
    <source>
        <strain evidence="1 2">441</strain>
    </source>
</reference>
<protein>
    <submittedName>
        <fullName evidence="1">Uncharacterized protein</fullName>
    </submittedName>
</protein>
<dbReference type="AlphaFoldDB" id="A0A0C9YMS0"/>
<dbReference type="Proteomes" id="UP000054018">
    <property type="component" value="Unassembled WGS sequence"/>
</dbReference>
<sequence length="134" mass="14481">MFTISYNFLVHPPTFLHVSTSPSRIFATLAIINNGCTLAQPIQASPRLTPESGFTSLRSRGLGGYGLGHALWRWQVNGAAPYLASIIDSMASQGYATVGLWVQVKVTSVGTHMVLVTGSRGLQMQGGDEMRWRG</sequence>